<keyword evidence="1" id="KW-0732">Signal</keyword>
<reference evidence="2 3" key="1">
    <citation type="journal article" date="2018" name="Arch. Microbiol.">
        <title>New insights into the metabolic potential of the phototrophic purple bacterium Rhodopila globiformis DSM 161(T) from its draft genome sequence and evidence for a vanadium-dependent nitrogenase.</title>
        <authorList>
            <person name="Imhoff J.F."/>
            <person name="Rahn T."/>
            <person name="Kunzel S."/>
            <person name="Neulinger S.C."/>
        </authorList>
    </citation>
    <scope>NUCLEOTIDE SEQUENCE [LARGE SCALE GENOMIC DNA]</scope>
    <source>
        <strain evidence="2 3">DSM 161</strain>
    </source>
</reference>
<evidence type="ECO:0000313" key="2">
    <source>
        <dbReference type="EMBL" id="PPQ26774.1"/>
    </source>
</evidence>
<organism evidence="2 3">
    <name type="scientific">Rhodopila globiformis</name>
    <name type="common">Rhodopseudomonas globiformis</name>
    <dbReference type="NCBI Taxonomy" id="1071"/>
    <lineage>
        <taxon>Bacteria</taxon>
        <taxon>Pseudomonadati</taxon>
        <taxon>Pseudomonadota</taxon>
        <taxon>Alphaproteobacteria</taxon>
        <taxon>Acetobacterales</taxon>
        <taxon>Acetobacteraceae</taxon>
        <taxon>Rhodopila</taxon>
    </lineage>
</organism>
<sequence length="156" mass="16420">MAMSAHPAVVLALGSLLAFAGLQPARAADAQPAGATNERTVIKMPPDMRAEFLDHMSHHMAALNDVITAVASGNFQHAAQVARDKLEVGAGKGFGRYLPIKFREMGLAMHRAAGEFATAAEAASVPPSAENWKVVSGKLGEISARCQACHATFRVE</sequence>
<dbReference type="Proteomes" id="UP000239724">
    <property type="component" value="Unassembled WGS sequence"/>
</dbReference>
<dbReference type="InterPro" id="IPR010980">
    <property type="entry name" value="Cyt_c/b562"/>
</dbReference>
<dbReference type="GO" id="GO:0020037">
    <property type="term" value="F:heme binding"/>
    <property type="evidence" value="ECO:0007669"/>
    <property type="project" value="InterPro"/>
</dbReference>
<gene>
    <name evidence="2" type="ORF">CCS01_29010</name>
</gene>
<dbReference type="Gene3D" id="1.20.120.10">
    <property type="entry name" value="Cytochrome c/b562"/>
    <property type="match status" value="1"/>
</dbReference>
<dbReference type="GO" id="GO:0009055">
    <property type="term" value="F:electron transfer activity"/>
    <property type="evidence" value="ECO:0007669"/>
    <property type="project" value="InterPro"/>
</dbReference>
<dbReference type="SUPFAM" id="SSF47175">
    <property type="entry name" value="Cytochromes"/>
    <property type="match status" value="1"/>
</dbReference>
<name>A0A2S6MWN2_RHOGL</name>
<feature type="chain" id="PRO_5015461684" description="Cytochrome C" evidence="1">
    <location>
        <begin position="21"/>
        <end position="156"/>
    </location>
</feature>
<accession>A0A2S6MWN2</accession>
<keyword evidence="3" id="KW-1185">Reference proteome</keyword>
<evidence type="ECO:0008006" key="4">
    <source>
        <dbReference type="Google" id="ProtNLM"/>
    </source>
</evidence>
<feature type="signal peptide" evidence="1">
    <location>
        <begin position="1"/>
        <end position="20"/>
    </location>
</feature>
<comment type="caution">
    <text evidence="2">The sequence shown here is derived from an EMBL/GenBank/DDBJ whole genome shotgun (WGS) entry which is preliminary data.</text>
</comment>
<evidence type="ECO:0000256" key="1">
    <source>
        <dbReference type="SAM" id="SignalP"/>
    </source>
</evidence>
<dbReference type="EMBL" id="NHRY01000266">
    <property type="protein sequence ID" value="PPQ26774.1"/>
    <property type="molecule type" value="Genomic_DNA"/>
</dbReference>
<dbReference type="GO" id="GO:0005506">
    <property type="term" value="F:iron ion binding"/>
    <property type="evidence" value="ECO:0007669"/>
    <property type="project" value="InterPro"/>
</dbReference>
<evidence type="ECO:0000313" key="3">
    <source>
        <dbReference type="Proteomes" id="UP000239724"/>
    </source>
</evidence>
<proteinExistence type="predicted"/>
<dbReference type="PROSITE" id="PS51009">
    <property type="entry name" value="CYTCII"/>
    <property type="match status" value="1"/>
</dbReference>
<dbReference type="InterPro" id="IPR002321">
    <property type="entry name" value="Cyt_c_II"/>
</dbReference>
<dbReference type="AlphaFoldDB" id="A0A2S6MWN2"/>
<protein>
    <recommendedName>
        <fullName evidence="4">Cytochrome C</fullName>
    </recommendedName>
</protein>
<dbReference type="OrthoDB" id="7359798at2"/>
<dbReference type="RefSeq" id="WP_104522321.1">
    <property type="nucleotide sequence ID" value="NZ_NHRY01000266.1"/>
</dbReference>
<dbReference type="GO" id="GO:0022900">
    <property type="term" value="P:electron transport chain"/>
    <property type="evidence" value="ECO:0007669"/>
    <property type="project" value="InterPro"/>
</dbReference>